<accession>A0AAF0ETJ7</accession>
<dbReference type="InterPro" id="IPR050307">
    <property type="entry name" value="Sterol_Desaturase_Related"/>
</dbReference>
<keyword evidence="3 5" id="KW-1133">Transmembrane helix</keyword>
<keyword evidence="2 5" id="KW-0812">Transmembrane</keyword>
<name>A0AAF0ETJ7_9BASI</name>
<evidence type="ECO:0000256" key="2">
    <source>
        <dbReference type="ARBA" id="ARBA00022692"/>
    </source>
</evidence>
<proteinExistence type="predicted"/>
<evidence type="ECO:0000256" key="1">
    <source>
        <dbReference type="ARBA" id="ARBA00004370"/>
    </source>
</evidence>
<dbReference type="AlphaFoldDB" id="A0AAF0ETJ7"/>
<comment type="subcellular location">
    <subcellularLocation>
        <location evidence="1">Membrane</location>
    </subcellularLocation>
</comment>
<evidence type="ECO:0000256" key="5">
    <source>
        <dbReference type="SAM" id="Phobius"/>
    </source>
</evidence>
<dbReference type="InterPro" id="IPR006694">
    <property type="entry name" value="Fatty_acid_hydroxylase"/>
</dbReference>
<evidence type="ECO:0000256" key="3">
    <source>
        <dbReference type="ARBA" id="ARBA00022989"/>
    </source>
</evidence>
<keyword evidence="4 5" id="KW-0472">Membrane</keyword>
<sequence length="243" mass="28658">MVHAIHSSYFLRLFQCRTRKSIMRYGYLDAAVERDAIPQSATTKIFYGIITGALIRPLLVFLLSYDRYAPPQISLWVPLQLGVFTLLADFFYYWIHRLTHEVDWLWDFHKKHHTTKHPSPFLLAYADEVQEVFDAIGSPIFAYALYPLPFDTLYLWSLAFVAAEIMGHSGVRVYQTGMLTSLWLRPFHCDIIVEDHDIHHRYGWRKSFNYGKQSLLWDKVFGTEGIRLEMQPENVDWHRPAWS</sequence>
<dbReference type="Proteomes" id="UP001213623">
    <property type="component" value="Chromosome 5"/>
</dbReference>
<dbReference type="GO" id="GO:0008610">
    <property type="term" value="P:lipid biosynthetic process"/>
    <property type="evidence" value="ECO:0007669"/>
    <property type="project" value="InterPro"/>
</dbReference>
<evidence type="ECO:0000259" key="6">
    <source>
        <dbReference type="Pfam" id="PF04116"/>
    </source>
</evidence>
<feature type="transmembrane region" description="Helical" evidence="5">
    <location>
        <begin position="45"/>
        <end position="63"/>
    </location>
</feature>
<evidence type="ECO:0000313" key="8">
    <source>
        <dbReference type="Proteomes" id="UP001213623"/>
    </source>
</evidence>
<feature type="transmembrane region" description="Helical" evidence="5">
    <location>
        <begin position="75"/>
        <end position="95"/>
    </location>
</feature>
<dbReference type="GO" id="GO:0005506">
    <property type="term" value="F:iron ion binding"/>
    <property type="evidence" value="ECO:0007669"/>
    <property type="project" value="InterPro"/>
</dbReference>
<dbReference type="PANTHER" id="PTHR11863">
    <property type="entry name" value="STEROL DESATURASE"/>
    <property type="match status" value="1"/>
</dbReference>
<keyword evidence="8" id="KW-1185">Reference proteome</keyword>
<dbReference type="GO" id="GO:0016020">
    <property type="term" value="C:membrane"/>
    <property type="evidence" value="ECO:0007669"/>
    <property type="project" value="UniProtKB-SubCell"/>
</dbReference>
<dbReference type="Pfam" id="PF04116">
    <property type="entry name" value="FA_hydroxylase"/>
    <property type="match status" value="1"/>
</dbReference>
<dbReference type="GO" id="GO:0016491">
    <property type="term" value="F:oxidoreductase activity"/>
    <property type="evidence" value="ECO:0007669"/>
    <property type="project" value="InterPro"/>
</dbReference>
<evidence type="ECO:0000256" key="4">
    <source>
        <dbReference type="ARBA" id="ARBA00023136"/>
    </source>
</evidence>
<feature type="domain" description="Fatty acid hydroxylase" evidence="6">
    <location>
        <begin position="83"/>
        <end position="223"/>
    </location>
</feature>
<organism evidence="7 8">
    <name type="scientific">Malassezia nana</name>
    <dbReference type="NCBI Taxonomy" id="180528"/>
    <lineage>
        <taxon>Eukaryota</taxon>
        <taxon>Fungi</taxon>
        <taxon>Dikarya</taxon>
        <taxon>Basidiomycota</taxon>
        <taxon>Ustilaginomycotina</taxon>
        <taxon>Malasseziomycetes</taxon>
        <taxon>Malasseziales</taxon>
        <taxon>Malasseziaceae</taxon>
        <taxon>Malassezia</taxon>
    </lineage>
</organism>
<gene>
    <name evidence="7" type="ORF">MNAN1_003133</name>
</gene>
<reference evidence="7" key="1">
    <citation type="submission" date="2023-03" db="EMBL/GenBank/DDBJ databases">
        <title>Mating type loci evolution in Malassezia.</title>
        <authorList>
            <person name="Coelho M.A."/>
        </authorList>
    </citation>
    <scope>NUCLEOTIDE SEQUENCE</scope>
    <source>
        <strain evidence="7">CBS 9557</strain>
    </source>
</reference>
<dbReference type="EMBL" id="CP119896">
    <property type="protein sequence ID" value="WFD28127.1"/>
    <property type="molecule type" value="Genomic_DNA"/>
</dbReference>
<protein>
    <recommendedName>
        <fullName evidence="6">Fatty acid hydroxylase domain-containing protein</fullName>
    </recommendedName>
</protein>
<evidence type="ECO:0000313" key="7">
    <source>
        <dbReference type="EMBL" id="WFD28127.1"/>
    </source>
</evidence>